<comment type="function">
    <text evidence="6">Catalyzes the conversion of (8S)-3',8-cyclo-7,8-dihydroguanosine 5'-triphosphate to cyclic pyranopterin monophosphate (cPMP).</text>
</comment>
<comment type="similarity">
    <text evidence="6">Belongs to the MoaC family.</text>
</comment>
<comment type="catalytic activity">
    <reaction evidence="1 6">
        <text>(8S)-3',8-cyclo-7,8-dihydroguanosine 5'-triphosphate = cyclic pyranopterin phosphate + diphosphate</text>
        <dbReference type="Rhea" id="RHEA:49580"/>
        <dbReference type="ChEBI" id="CHEBI:33019"/>
        <dbReference type="ChEBI" id="CHEBI:59648"/>
        <dbReference type="ChEBI" id="CHEBI:131766"/>
        <dbReference type="EC" id="4.6.1.17"/>
    </reaction>
</comment>
<dbReference type="EC" id="4.6.1.17" evidence="3 6"/>
<comment type="caution">
    <text evidence="8">The sequence shown here is derived from an EMBL/GenBank/DDBJ whole genome shotgun (WGS) entry which is preliminary data.</text>
</comment>
<dbReference type="Proteomes" id="UP000322454">
    <property type="component" value="Unassembled WGS sequence"/>
</dbReference>
<comment type="subunit">
    <text evidence="6">Homohexamer; trimer of dimers.</text>
</comment>
<accession>A0A520XEZ8</accession>
<dbReference type="InterPro" id="IPR047594">
    <property type="entry name" value="MoaC_bact/euk"/>
</dbReference>
<feature type="binding site" evidence="6">
    <location>
        <begin position="78"/>
        <end position="80"/>
    </location>
    <ligand>
        <name>substrate</name>
    </ligand>
</feature>
<evidence type="ECO:0000256" key="4">
    <source>
        <dbReference type="ARBA" id="ARBA00023150"/>
    </source>
</evidence>
<evidence type="ECO:0000313" key="9">
    <source>
        <dbReference type="Proteomes" id="UP000322454"/>
    </source>
</evidence>
<dbReference type="Gene3D" id="3.30.70.640">
    <property type="entry name" value="Molybdopterin cofactor biosynthesis C (MoaC) domain"/>
    <property type="match status" value="1"/>
</dbReference>
<dbReference type="NCBIfam" id="NF006870">
    <property type="entry name" value="PRK09364.1"/>
    <property type="match status" value="1"/>
</dbReference>
<dbReference type="UniPathway" id="UPA00344"/>
<sequence length="161" mass="17183">MEKETKLTHLDENGMPKMVDVSEKNGTVRIASAHAKVTMSEEAFKLATGGGGKKGDVFGTAKIAGIMAAKKTSELIPLCHPLNIEGCDILFKTDEKENSINIISSVKISGKTGVEMESLTAVSVAALTVYDMLKAADKSIEISDIYLISKEGGKSGTYKRK</sequence>
<keyword evidence="5 6" id="KW-0456">Lyase</keyword>
<organism evidence="8 9">
    <name type="scientific">Candidatus Acidulodesulfobacterium acidiphilum</name>
    <dbReference type="NCBI Taxonomy" id="2597224"/>
    <lineage>
        <taxon>Bacteria</taxon>
        <taxon>Deltaproteobacteria</taxon>
        <taxon>Candidatus Acidulodesulfobacterales</taxon>
        <taxon>Candidatus Acidulodesulfobacterium</taxon>
    </lineage>
</organism>
<evidence type="ECO:0000256" key="5">
    <source>
        <dbReference type="ARBA" id="ARBA00023239"/>
    </source>
</evidence>
<dbReference type="InterPro" id="IPR023045">
    <property type="entry name" value="MoaC"/>
</dbReference>
<dbReference type="NCBIfam" id="TIGR00581">
    <property type="entry name" value="moaC"/>
    <property type="match status" value="1"/>
</dbReference>
<gene>
    <name evidence="6 8" type="primary">moaC</name>
    <name evidence="8" type="ORF">EVJ48_03550</name>
</gene>
<proteinExistence type="inferred from homology"/>
<evidence type="ECO:0000256" key="1">
    <source>
        <dbReference type="ARBA" id="ARBA00001637"/>
    </source>
</evidence>
<dbReference type="PANTHER" id="PTHR22960:SF29">
    <property type="entry name" value="CYCLIC PYRANOPTERIN MONOPHOSPHATE SYNTHASE"/>
    <property type="match status" value="1"/>
</dbReference>
<dbReference type="InterPro" id="IPR050105">
    <property type="entry name" value="MoCo_biosynth_MoaA/MoaC"/>
</dbReference>
<dbReference type="GO" id="GO:0061799">
    <property type="term" value="F:cyclic pyranopterin monophosphate synthase activity"/>
    <property type="evidence" value="ECO:0007669"/>
    <property type="project" value="UniProtKB-UniRule"/>
</dbReference>
<evidence type="ECO:0000256" key="2">
    <source>
        <dbReference type="ARBA" id="ARBA00005046"/>
    </source>
</evidence>
<protein>
    <recommendedName>
        <fullName evidence="3 6">Cyclic pyranopterin monophosphate synthase</fullName>
        <ecNumber evidence="3 6">4.6.1.17</ecNumber>
    </recommendedName>
    <alternativeName>
        <fullName evidence="6">Molybdenum cofactor biosynthesis protein C</fullName>
    </alternativeName>
</protein>
<dbReference type="InterPro" id="IPR002820">
    <property type="entry name" value="Mopterin_CF_biosynth-C_dom"/>
</dbReference>
<evidence type="ECO:0000256" key="3">
    <source>
        <dbReference type="ARBA" id="ARBA00012575"/>
    </source>
</evidence>
<feature type="domain" description="Molybdopterin cofactor biosynthesis C (MoaC)" evidence="7">
    <location>
        <begin position="18"/>
        <end position="153"/>
    </location>
</feature>
<dbReference type="InterPro" id="IPR036522">
    <property type="entry name" value="MoaC_sf"/>
</dbReference>
<evidence type="ECO:0000313" key="8">
    <source>
        <dbReference type="EMBL" id="RZV39771.1"/>
    </source>
</evidence>
<dbReference type="CDD" id="cd01420">
    <property type="entry name" value="MoaC_PE"/>
    <property type="match status" value="1"/>
</dbReference>
<comment type="pathway">
    <text evidence="2 6">Cofactor biosynthesis; molybdopterin biosynthesis.</text>
</comment>
<dbReference type="AlphaFoldDB" id="A0A520XEZ8"/>
<dbReference type="HAMAP" id="MF_01224_B">
    <property type="entry name" value="MoaC_B"/>
    <property type="match status" value="1"/>
</dbReference>
<evidence type="ECO:0000259" key="7">
    <source>
        <dbReference type="Pfam" id="PF01967"/>
    </source>
</evidence>
<feature type="binding site" evidence="6">
    <location>
        <begin position="116"/>
        <end position="117"/>
    </location>
    <ligand>
        <name>substrate</name>
    </ligand>
</feature>
<dbReference type="SUPFAM" id="SSF55040">
    <property type="entry name" value="Molybdenum cofactor biosynthesis protein C, MoaC"/>
    <property type="match status" value="1"/>
</dbReference>
<name>A0A520XEZ8_9DELT</name>
<dbReference type="GO" id="GO:0006777">
    <property type="term" value="P:Mo-molybdopterin cofactor biosynthetic process"/>
    <property type="evidence" value="ECO:0007669"/>
    <property type="project" value="UniProtKB-UniRule"/>
</dbReference>
<dbReference type="EMBL" id="SHMQ01000006">
    <property type="protein sequence ID" value="RZV39771.1"/>
    <property type="molecule type" value="Genomic_DNA"/>
</dbReference>
<dbReference type="PANTHER" id="PTHR22960">
    <property type="entry name" value="MOLYBDOPTERIN COFACTOR SYNTHESIS PROTEIN A"/>
    <property type="match status" value="1"/>
</dbReference>
<reference evidence="8 9" key="1">
    <citation type="submission" date="2019-01" db="EMBL/GenBank/DDBJ databases">
        <title>Insights into ecological role of a new deltaproteobacterial order Candidatus Sinidesulfobacterales (Sva0485) by metagenomics and metatranscriptomics.</title>
        <authorList>
            <person name="Tan S."/>
            <person name="Liu J."/>
            <person name="Fang Y."/>
            <person name="Hedlund B."/>
            <person name="Lian Z.-H."/>
            <person name="Huang L.-Y."/>
            <person name="Li J.-T."/>
            <person name="Huang L.-N."/>
            <person name="Li W.-J."/>
            <person name="Jiang H.-C."/>
            <person name="Dong H.-L."/>
            <person name="Shu W.-S."/>
        </authorList>
    </citation>
    <scope>NUCLEOTIDE SEQUENCE [LARGE SCALE GENOMIC DNA]</scope>
    <source>
        <strain evidence="8">AP4</strain>
    </source>
</reference>
<keyword evidence="4 6" id="KW-0501">Molybdenum cofactor biosynthesis</keyword>
<dbReference type="Pfam" id="PF01967">
    <property type="entry name" value="MoaC"/>
    <property type="match status" value="1"/>
</dbReference>
<feature type="active site" evidence="6">
    <location>
        <position position="131"/>
    </location>
</feature>
<evidence type="ECO:0000256" key="6">
    <source>
        <dbReference type="HAMAP-Rule" id="MF_01224"/>
    </source>
</evidence>